<dbReference type="Pfam" id="PF00643">
    <property type="entry name" value="zf-B_box"/>
    <property type="match status" value="1"/>
</dbReference>
<dbReference type="InterPro" id="IPR003879">
    <property type="entry name" value="Butyrophylin_SPRY"/>
</dbReference>
<dbReference type="SUPFAM" id="SSF49899">
    <property type="entry name" value="Concanavalin A-like lectins/glucanases"/>
    <property type="match status" value="1"/>
</dbReference>
<dbReference type="InterPro" id="IPR003877">
    <property type="entry name" value="SPRY_dom"/>
</dbReference>
<dbReference type="CDD" id="cd19762">
    <property type="entry name" value="Bbox2_TRIM7-like"/>
    <property type="match status" value="1"/>
</dbReference>
<feature type="domain" description="B30.2/SPRY" evidence="9">
    <location>
        <begin position="254"/>
        <end position="443"/>
    </location>
</feature>
<dbReference type="Gene3D" id="3.30.160.60">
    <property type="entry name" value="Classic Zinc Finger"/>
    <property type="match status" value="1"/>
</dbReference>
<organism evidence="10 11">
    <name type="scientific">Pleurodeles waltl</name>
    <name type="common">Iberian ribbed newt</name>
    <dbReference type="NCBI Taxonomy" id="8319"/>
    <lineage>
        <taxon>Eukaryota</taxon>
        <taxon>Metazoa</taxon>
        <taxon>Chordata</taxon>
        <taxon>Craniata</taxon>
        <taxon>Vertebrata</taxon>
        <taxon>Euteleostomi</taxon>
        <taxon>Amphibia</taxon>
        <taxon>Batrachia</taxon>
        <taxon>Caudata</taxon>
        <taxon>Salamandroidea</taxon>
        <taxon>Salamandridae</taxon>
        <taxon>Pleurodelinae</taxon>
        <taxon>Pleurodeles</taxon>
    </lineage>
</organism>
<dbReference type="InterPro" id="IPR017907">
    <property type="entry name" value="Znf_RING_CS"/>
</dbReference>
<evidence type="ECO:0000256" key="4">
    <source>
        <dbReference type="ARBA" id="ARBA00023054"/>
    </source>
</evidence>
<evidence type="ECO:0000256" key="3">
    <source>
        <dbReference type="ARBA" id="ARBA00022833"/>
    </source>
</evidence>
<feature type="domain" description="B box-type" evidence="8">
    <location>
        <begin position="89"/>
        <end position="130"/>
    </location>
</feature>
<dbReference type="AlphaFoldDB" id="A0AAV7R4Q2"/>
<dbReference type="Gene3D" id="2.60.120.920">
    <property type="match status" value="1"/>
</dbReference>
<dbReference type="SMART" id="SM00336">
    <property type="entry name" value="BBOX"/>
    <property type="match status" value="1"/>
</dbReference>
<dbReference type="PROSITE" id="PS00518">
    <property type="entry name" value="ZF_RING_1"/>
    <property type="match status" value="1"/>
</dbReference>
<dbReference type="PROSITE" id="PS50119">
    <property type="entry name" value="ZF_BBOX"/>
    <property type="match status" value="1"/>
</dbReference>
<dbReference type="CDD" id="cd13733">
    <property type="entry name" value="SPRY_PRY_C-I_1"/>
    <property type="match status" value="1"/>
</dbReference>
<name>A0AAV7R4Q2_PLEWA</name>
<dbReference type="SMART" id="SM00184">
    <property type="entry name" value="RING"/>
    <property type="match status" value="1"/>
</dbReference>
<dbReference type="Pfam" id="PF15227">
    <property type="entry name" value="zf-C3HC4_4"/>
    <property type="match status" value="1"/>
</dbReference>
<reference evidence="10" key="1">
    <citation type="journal article" date="2022" name="bioRxiv">
        <title>Sequencing and chromosome-scale assembly of the giantPleurodeles waltlgenome.</title>
        <authorList>
            <person name="Brown T."/>
            <person name="Elewa A."/>
            <person name="Iarovenko S."/>
            <person name="Subramanian E."/>
            <person name="Araus A.J."/>
            <person name="Petzold A."/>
            <person name="Susuki M."/>
            <person name="Suzuki K.-i.T."/>
            <person name="Hayashi T."/>
            <person name="Toyoda A."/>
            <person name="Oliveira C."/>
            <person name="Osipova E."/>
            <person name="Leigh N.D."/>
            <person name="Simon A."/>
            <person name="Yun M.H."/>
        </authorList>
    </citation>
    <scope>NUCLEOTIDE SEQUENCE</scope>
    <source>
        <strain evidence="10">20211129_DDA</strain>
        <tissue evidence="10">Liver</tissue>
    </source>
</reference>
<dbReference type="Pfam" id="PF00622">
    <property type="entry name" value="SPRY"/>
    <property type="match status" value="1"/>
</dbReference>
<dbReference type="InterPro" id="IPR013083">
    <property type="entry name" value="Znf_RING/FYVE/PHD"/>
</dbReference>
<evidence type="ECO:0000256" key="1">
    <source>
        <dbReference type="ARBA" id="ARBA00022723"/>
    </source>
</evidence>
<dbReference type="Proteomes" id="UP001066276">
    <property type="component" value="Chromosome 6"/>
</dbReference>
<dbReference type="PANTHER" id="PTHR24103">
    <property type="entry name" value="E3 UBIQUITIN-PROTEIN LIGASE TRIM"/>
    <property type="match status" value="1"/>
</dbReference>
<dbReference type="EMBL" id="JANPWB010000010">
    <property type="protein sequence ID" value="KAJ1146470.1"/>
    <property type="molecule type" value="Genomic_DNA"/>
</dbReference>
<dbReference type="InterPro" id="IPR000315">
    <property type="entry name" value="Znf_B-box"/>
</dbReference>
<evidence type="ECO:0000259" key="9">
    <source>
        <dbReference type="PROSITE" id="PS50188"/>
    </source>
</evidence>
<accession>A0AAV7R4Q2</accession>
<dbReference type="SMART" id="SM00589">
    <property type="entry name" value="PRY"/>
    <property type="match status" value="1"/>
</dbReference>
<keyword evidence="4 6" id="KW-0175">Coiled coil</keyword>
<evidence type="ECO:0000256" key="2">
    <source>
        <dbReference type="ARBA" id="ARBA00022771"/>
    </source>
</evidence>
<dbReference type="SUPFAM" id="SSF57845">
    <property type="entry name" value="B-box zinc-binding domain"/>
    <property type="match status" value="1"/>
</dbReference>
<dbReference type="PROSITE" id="PS50188">
    <property type="entry name" value="B302_SPRY"/>
    <property type="match status" value="1"/>
</dbReference>
<dbReference type="InterPro" id="IPR006574">
    <property type="entry name" value="PRY"/>
</dbReference>
<protein>
    <submittedName>
        <fullName evidence="10">Uncharacterized protein</fullName>
    </submittedName>
</protein>
<dbReference type="CDD" id="cd16594">
    <property type="entry name" value="RING-HC_TRIM7-like_C-IV"/>
    <property type="match status" value="1"/>
</dbReference>
<dbReference type="PRINTS" id="PR01407">
    <property type="entry name" value="BUTYPHLNCDUF"/>
</dbReference>
<dbReference type="InterPro" id="IPR013320">
    <property type="entry name" value="ConA-like_dom_sf"/>
</dbReference>
<gene>
    <name evidence="10" type="ORF">NDU88_012743</name>
</gene>
<evidence type="ECO:0000259" key="7">
    <source>
        <dbReference type="PROSITE" id="PS50089"/>
    </source>
</evidence>
<dbReference type="InterPro" id="IPR050143">
    <property type="entry name" value="TRIM/RBCC"/>
</dbReference>
<dbReference type="PROSITE" id="PS50089">
    <property type="entry name" value="ZF_RING_2"/>
    <property type="match status" value="1"/>
</dbReference>
<evidence type="ECO:0000256" key="5">
    <source>
        <dbReference type="PROSITE-ProRule" id="PRU00024"/>
    </source>
</evidence>
<dbReference type="Gene3D" id="3.30.40.10">
    <property type="entry name" value="Zinc/RING finger domain, C3HC4 (zinc finger)"/>
    <property type="match status" value="1"/>
</dbReference>
<dbReference type="InterPro" id="IPR043136">
    <property type="entry name" value="B30.2/SPRY_sf"/>
</dbReference>
<dbReference type="Pfam" id="PF13765">
    <property type="entry name" value="PRY"/>
    <property type="match status" value="1"/>
</dbReference>
<dbReference type="SUPFAM" id="SSF57850">
    <property type="entry name" value="RING/U-box"/>
    <property type="match status" value="1"/>
</dbReference>
<dbReference type="FunFam" id="2.60.120.920:FF:000004">
    <property type="entry name" value="Butyrophilin subfamily 1 member A1"/>
    <property type="match status" value="1"/>
</dbReference>
<feature type="coiled-coil region" evidence="6">
    <location>
        <begin position="134"/>
        <end position="237"/>
    </location>
</feature>
<keyword evidence="2 5" id="KW-0863">Zinc-finger</keyword>
<evidence type="ECO:0000313" key="11">
    <source>
        <dbReference type="Proteomes" id="UP001066276"/>
    </source>
</evidence>
<keyword evidence="3" id="KW-0862">Zinc</keyword>
<evidence type="ECO:0000313" key="10">
    <source>
        <dbReference type="EMBL" id="KAJ1146470.1"/>
    </source>
</evidence>
<keyword evidence="1" id="KW-0479">Metal-binding</keyword>
<comment type="caution">
    <text evidence="10">The sequence shown here is derived from an EMBL/GenBank/DDBJ whole genome shotgun (WGS) entry which is preliminary data.</text>
</comment>
<sequence length="443" mass="50647">MAAAAQLGNLKEEATCSICLEYFTDPVIIECGHNFCRSCITQSWEGRDGNFPCPQCREISPGKNLRPNRQLGNVAEIAKQLHLPPVKPQEQNLCEKHEEKLRLFCAEDQRMICWVCRESKEHKTHSASPVEEAAEEYKVKLQEWLRLLKKQEEYILEAQVKEAKQHEAMRDKLRTEKQKIESESEELRQLLKENEQTLLRKLEEMEKQITMVENANITKLSNQITSLKALITEIEDKCEGPAWELLKDVGSTLSRCNNVKLQCPEVVKSYKVMVTLDPDIAHPWLRLSEGGTRVRGTSTAQRLPDTPKRFTYYWPCVLGSEGFTSGRHYWEVQLLQEGKGWEVGVAAESVERKRSFPWSPEGGVWAVERGSGGQYSALTSPKTPLSPREKPLKLGVYLDYEGGRLSLYNADSMELLYTFPRAPFTQRLFPFFCLCGGGEMRLV</sequence>
<proteinExistence type="predicted"/>
<evidence type="ECO:0000256" key="6">
    <source>
        <dbReference type="SAM" id="Coils"/>
    </source>
</evidence>
<dbReference type="InterPro" id="IPR001841">
    <property type="entry name" value="Znf_RING"/>
</dbReference>
<dbReference type="SMART" id="SM00449">
    <property type="entry name" value="SPRY"/>
    <property type="match status" value="1"/>
</dbReference>
<evidence type="ECO:0000259" key="8">
    <source>
        <dbReference type="PROSITE" id="PS50119"/>
    </source>
</evidence>
<dbReference type="InterPro" id="IPR001870">
    <property type="entry name" value="B30.2/SPRY"/>
</dbReference>
<keyword evidence="11" id="KW-1185">Reference proteome</keyword>
<feature type="domain" description="RING-type" evidence="7">
    <location>
        <begin position="16"/>
        <end position="57"/>
    </location>
</feature>
<dbReference type="GO" id="GO:0008270">
    <property type="term" value="F:zinc ion binding"/>
    <property type="evidence" value="ECO:0007669"/>
    <property type="project" value="UniProtKB-KW"/>
</dbReference>